<comment type="caution">
    <text evidence="2">The sequence shown here is derived from an EMBL/GenBank/DDBJ whole genome shotgun (WGS) entry which is preliminary data.</text>
</comment>
<dbReference type="AlphaFoldDB" id="A0AA38HCU2"/>
<name>A0AA38HCU2_9TREE</name>
<protein>
    <submittedName>
        <fullName evidence="2">Uncharacterized protein</fullName>
    </submittedName>
</protein>
<feature type="compositionally biased region" description="Acidic residues" evidence="1">
    <location>
        <begin position="463"/>
        <end position="473"/>
    </location>
</feature>
<evidence type="ECO:0000256" key="1">
    <source>
        <dbReference type="SAM" id="MobiDB-lite"/>
    </source>
</evidence>
<feature type="compositionally biased region" description="Acidic residues" evidence="1">
    <location>
        <begin position="523"/>
        <end position="532"/>
    </location>
</feature>
<dbReference type="EMBL" id="JAKWFO010000005">
    <property type="protein sequence ID" value="KAI9636624.1"/>
    <property type="molecule type" value="Genomic_DNA"/>
</dbReference>
<evidence type="ECO:0000313" key="3">
    <source>
        <dbReference type="Proteomes" id="UP001164286"/>
    </source>
</evidence>
<keyword evidence="3" id="KW-1185">Reference proteome</keyword>
<evidence type="ECO:0000313" key="2">
    <source>
        <dbReference type="EMBL" id="KAI9636624.1"/>
    </source>
</evidence>
<feature type="compositionally biased region" description="Polar residues" evidence="1">
    <location>
        <begin position="544"/>
        <end position="562"/>
    </location>
</feature>
<organism evidence="2 3">
    <name type="scientific">Dioszegia hungarica</name>
    <dbReference type="NCBI Taxonomy" id="4972"/>
    <lineage>
        <taxon>Eukaryota</taxon>
        <taxon>Fungi</taxon>
        <taxon>Dikarya</taxon>
        <taxon>Basidiomycota</taxon>
        <taxon>Agaricomycotina</taxon>
        <taxon>Tremellomycetes</taxon>
        <taxon>Tremellales</taxon>
        <taxon>Bulleribasidiaceae</taxon>
        <taxon>Dioszegia</taxon>
    </lineage>
</organism>
<gene>
    <name evidence="2" type="ORF">MKK02DRAFT_45329</name>
</gene>
<dbReference type="GeneID" id="77732563"/>
<dbReference type="Proteomes" id="UP001164286">
    <property type="component" value="Unassembled WGS sequence"/>
</dbReference>
<sequence length="692" mass="73774">MPTFRPPLYHTSEVITADSTSTPYARLTFSVTPDNDQGVDGVYQLWTDLPNLDAQGSPQCSPGEWHEINFVAVPTPSPRPASSAGISLNPILPPPTSSALYAIIHVPATPATYSYTLRQAKASGEIVWLGSDGSNGTVVVKQGEMSEEAVVESGPWDGTSKSMEGIEWRGVALAMDYYDYFSTPSIVQLPTSESFKASLILALGIRPIDSLPFYHSASDISAPSSSIARNVALAVASAAKKSLDVPAGSILPDKSRQGTFGRSESGQLTSAILKALKEQSEPTFKLVESGESHVLLAPTKAERTTNADLVLLAYSAEQARAVSIKAPAQLDSTSPILAQVAASRQVLRSAGSVDLNLGSGLSAEVVRFTEMSELRAAGGEGSIWICAPSARSVQVGEEEVGEITSEAVAAEADDVEIIGDQPTADALNGDAHRTPEVSKSSLAPGPASEADTEATQQRSVAESEYEAGDEDDSAVTSKPAKMESFWLLRMLDSFLVRIWSWIFQSSQAPALPRREERRITDGDAQEGTDAENAEAPVPNEHTPLLTTPGLSRSTSSTFNSPLASPEAPLNVKATQTLDSLTKRLTDDEATTPKQAERAQYYPAGSVAIRSYTQFTFASSPPFTFFLPCSDRESSTEGWQDKLRFSCKTQTATEWAAAEVELKGEEGGAVEVCVGQGQKADEGGVWEVQVERL</sequence>
<reference evidence="2" key="1">
    <citation type="journal article" date="2022" name="G3 (Bethesda)">
        <title>High quality genome of the basidiomycete yeast Dioszegia hungarica PDD-24b-2 isolated from cloud water.</title>
        <authorList>
            <person name="Jarrige D."/>
            <person name="Haridas S."/>
            <person name="Bleykasten-Grosshans C."/>
            <person name="Joly M."/>
            <person name="Nadalig T."/>
            <person name="Sancelme M."/>
            <person name="Vuilleumier S."/>
            <person name="Grigoriev I.V."/>
            <person name="Amato P."/>
            <person name="Bringel F."/>
        </authorList>
    </citation>
    <scope>NUCLEOTIDE SEQUENCE</scope>
    <source>
        <strain evidence="2">PDD-24b-2</strain>
    </source>
</reference>
<dbReference type="RefSeq" id="XP_052946401.1">
    <property type="nucleotide sequence ID" value="XM_053093358.1"/>
</dbReference>
<feature type="region of interest" description="Disordered" evidence="1">
    <location>
        <begin position="521"/>
        <end position="571"/>
    </location>
</feature>
<accession>A0AA38HCU2</accession>
<feature type="region of interest" description="Disordered" evidence="1">
    <location>
        <begin position="422"/>
        <end position="478"/>
    </location>
</feature>
<proteinExistence type="predicted"/>